<name>A0A087U2V8_STEMI</name>
<protein>
    <submittedName>
        <fullName evidence="2">Uncharacterized protein</fullName>
    </submittedName>
</protein>
<evidence type="ECO:0000313" key="3">
    <source>
        <dbReference type="Proteomes" id="UP000054359"/>
    </source>
</evidence>
<gene>
    <name evidence="2" type="ORF">X975_10596</name>
</gene>
<dbReference type="Gene3D" id="2.130.10.130">
    <property type="entry name" value="Integrin alpha, N-terminal"/>
    <property type="match status" value="1"/>
</dbReference>
<keyword evidence="3" id="KW-1185">Reference proteome</keyword>
<proteinExistence type="predicted"/>
<sequence>MCCVHYFVTLTVILVAVKLGCCFNLETRIPVIKEGPTGSYFGYSVAQHQLTNEDGIASSV</sequence>
<dbReference type="EMBL" id="KK117890">
    <property type="protein sequence ID" value="KFM71697.1"/>
    <property type="molecule type" value="Genomic_DNA"/>
</dbReference>
<dbReference type="InterPro" id="IPR028994">
    <property type="entry name" value="Integrin_alpha_N"/>
</dbReference>
<accession>A0A087U2V8</accession>
<evidence type="ECO:0000313" key="2">
    <source>
        <dbReference type="EMBL" id="KFM71697.1"/>
    </source>
</evidence>
<keyword evidence="1" id="KW-0812">Transmembrane</keyword>
<reference evidence="2 3" key="1">
    <citation type="submission" date="2013-11" db="EMBL/GenBank/DDBJ databases">
        <title>Genome sequencing of Stegodyphus mimosarum.</title>
        <authorList>
            <person name="Bechsgaard J."/>
        </authorList>
    </citation>
    <scope>NUCLEOTIDE SEQUENCE [LARGE SCALE GENOMIC DNA]</scope>
</reference>
<dbReference type="AlphaFoldDB" id="A0A087U2V8"/>
<organism evidence="2 3">
    <name type="scientific">Stegodyphus mimosarum</name>
    <name type="common">African social velvet spider</name>
    <dbReference type="NCBI Taxonomy" id="407821"/>
    <lineage>
        <taxon>Eukaryota</taxon>
        <taxon>Metazoa</taxon>
        <taxon>Ecdysozoa</taxon>
        <taxon>Arthropoda</taxon>
        <taxon>Chelicerata</taxon>
        <taxon>Arachnida</taxon>
        <taxon>Araneae</taxon>
        <taxon>Araneomorphae</taxon>
        <taxon>Entelegynae</taxon>
        <taxon>Eresoidea</taxon>
        <taxon>Eresidae</taxon>
        <taxon>Stegodyphus</taxon>
    </lineage>
</organism>
<keyword evidence="1" id="KW-1133">Transmembrane helix</keyword>
<dbReference type="Proteomes" id="UP000054359">
    <property type="component" value="Unassembled WGS sequence"/>
</dbReference>
<keyword evidence="1" id="KW-0472">Membrane</keyword>
<feature type="non-terminal residue" evidence="2">
    <location>
        <position position="60"/>
    </location>
</feature>
<evidence type="ECO:0000256" key="1">
    <source>
        <dbReference type="SAM" id="Phobius"/>
    </source>
</evidence>
<feature type="transmembrane region" description="Helical" evidence="1">
    <location>
        <begin position="6"/>
        <end position="25"/>
    </location>
</feature>
<dbReference type="OrthoDB" id="5317514at2759"/>